<evidence type="ECO:0000256" key="6">
    <source>
        <dbReference type="SAM" id="MobiDB-lite"/>
    </source>
</evidence>
<evidence type="ECO:0000256" key="2">
    <source>
        <dbReference type="ARBA" id="ARBA00022737"/>
    </source>
</evidence>
<proteinExistence type="predicted"/>
<feature type="domain" description="CCHC-type" evidence="7">
    <location>
        <begin position="462"/>
        <end position="477"/>
    </location>
</feature>
<keyword evidence="2" id="KW-0677">Repeat</keyword>
<dbReference type="AlphaFoldDB" id="A0AA36HD75"/>
<feature type="region of interest" description="Disordered" evidence="6">
    <location>
        <begin position="43"/>
        <end position="71"/>
    </location>
</feature>
<dbReference type="Gene3D" id="4.10.60.10">
    <property type="entry name" value="Zinc finger, CCHC-type"/>
    <property type="match status" value="2"/>
</dbReference>
<feature type="region of interest" description="Disordered" evidence="6">
    <location>
        <begin position="525"/>
        <end position="551"/>
    </location>
</feature>
<feature type="compositionally biased region" description="Basic and acidic residues" evidence="6">
    <location>
        <begin position="55"/>
        <end position="71"/>
    </location>
</feature>
<dbReference type="InterPro" id="IPR036875">
    <property type="entry name" value="Znf_CCHC_sf"/>
</dbReference>
<dbReference type="EMBL" id="CATQJL010000316">
    <property type="protein sequence ID" value="CAJ0607934.1"/>
    <property type="molecule type" value="Genomic_DNA"/>
</dbReference>
<feature type="compositionally biased region" description="Polar residues" evidence="6">
    <location>
        <begin position="275"/>
        <end position="287"/>
    </location>
</feature>
<feature type="compositionally biased region" description="Acidic residues" evidence="6">
    <location>
        <begin position="210"/>
        <end position="222"/>
    </location>
</feature>
<feature type="compositionally biased region" description="Acidic residues" evidence="6">
    <location>
        <begin position="529"/>
        <end position="538"/>
    </location>
</feature>
<dbReference type="GO" id="GO:0005737">
    <property type="term" value="C:cytoplasm"/>
    <property type="evidence" value="ECO:0007669"/>
    <property type="project" value="UniProtKB-ARBA"/>
</dbReference>
<dbReference type="SMART" id="SM00343">
    <property type="entry name" value="ZnF_C2HC"/>
    <property type="match status" value="4"/>
</dbReference>
<dbReference type="FunFam" id="4.10.60.10:FF:000091">
    <property type="entry name" value="Zinc finger CCHC-type-containing 9"/>
    <property type="match status" value="1"/>
</dbReference>
<accession>A0AA36HD75</accession>
<feature type="domain" description="CCHC-type" evidence="7">
    <location>
        <begin position="489"/>
        <end position="504"/>
    </location>
</feature>
<evidence type="ECO:0000256" key="4">
    <source>
        <dbReference type="ARBA" id="ARBA00022833"/>
    </source>
</evidence>
<name>A0AA36HD75_CYLNA</name>
<feature type="compositionally biased region" description="Basic and acidic residues" evidence="6">
    <location>
        <begin position="154"/>
        <end position="168"/>
    </location>
</feature>
<comment type="caution">
    <text evidence="8">The sequence shown here is derived from an EMBL/GenBank/DDBJ whole genome shotgun (WGS) entry which is preliminary data.</text>
</comment>
<evidence type="ECO:0000256" key="1">
    <source>
        <dbReference type="ARBA" id="ARBA00022723"/>
    </source>
</evidence>
<evidence type="ECO:0000259" key="7">
    <source>
        <dbReference type="PROSITE" id="PS50158"/>
    </source>
</evidence>
<feature type="compositionally biased region" description="Basic and acidic residues" evidence="6">
    <location>
        <begin position="241"/>
        <end position="250"/>
    </location>
</feature>
<feature type="compositionally biased region" description="Basic and acidic residues" evidence="6">
    <location>
        <begin position="8"/>
        <end position="20"/>
    </location>
</feature>
<protein>
    <recommendedName>
        <fullName evidence="7">CCHC-type domain-containing protein</fullName>
    </recommendedName>
</protein>
<evidence type="ECO:0000256" key="3">
    <source>
        <dbReference type="ARBA" id="ARBA00022771"/>
    </source>
</evidence>
<evidence type="ECO:0000313" key="8">
    <source>
        <dbReference type="EMBL" id="CAJ0607934.1"/>
    </source>
</evidence>
<dbReference type="GO" id="GO:0008270">
    <property type="term" value="F:zinc ion binding"/>
    <property type="evidence" value="ECO:0007669"/>
    <property type="project" value="UniProtKB-KW"/>
</dbReference>
<dbReference type="PANTHER" id="PTHR46242:SF1">
    <property type="entry name" value="ZINC FINGER CCHC DOMAIN-CONTAINING PROTEIN 9"/>
    <property type="match status" value="1"/>
</dbReference>
<gene>
    <name evidence="8" type="ORF">CYNAS_LOCUS19917</name>
</gene>
<dbReference type="GO" id="GO:0003676">
    <property type="term" value="F:nucleic acid binding"/>
    <property type="evidence" value="ECO:0007669"/>
    <property type="project" value="InterPro"/>
</dbReference>
<organism evidence="8 9">
    <name type="scientific">Cylicocyclus nassatus</name>
    <name type="common">Nematode worm</name>
    <dbReference type="NCBI Taxonomy" id="53992"/>
    <lineage>
        <taxon>Eukaryota</taxon>
        <taxon>Metazoa</taxon>
        <taxon>Ecdysozoa</taxon>
        <taxon>Nematoda</taxon>
        <taxon>Chromadorea</taxon>
        <taxon>Rhabditida</taxon>
        <taxon>Rhabditina</taxon>
        <taxon>Rhabditomorpha</taxon>
        <taxon>Strongyloidea</taxon>
        <taxon>Strongylidae</taxon>
        <taxon>Cylicocyclus</taxon>
    </lineage>
</organism>
<dbReference type="GO" id="GO:0019899">
    <property type="term" value="F:enzyme binding"/>
    <property type="evidence" value="ECO:0007669"/>
    <property type="project" value="UniProtKB-ARBA"/>
</dbReference>
<dbReference type="Pfam" id="PF00098">
    <property type="entry name" value="zf-CCHC"/>
    <property type="match status" value="2"/>
</dbReference>
<keyword evidence="1" id="KW-0479">Metal-binding</keyword>
<dbReference type="InterPro" id="IPR042246">
    <property type="entry name" value="ZCCHC9"/>
</dbReference>
<dbReference type="InterPro" id="IPR001878">
    <property type="entry name" value="Znf_CCHC"/>
</dbReference>
<keyword evidence="9" id="KW-1185">Reference proteome</keyword>
<dbReference type="PANTHER" id="PTHR46242">
    <property type="entry name" value="ZINC FINGER CCHC DOMAIN-CONTAINING PROTEIN 9 ZCCHC9"/>
    <property type="match status" value="1"/>
</dbReference>
<feature type="domain" description="CCHC-type" evidence="7">
    <location>
        <begin position="402"/>
        <end position="417"/>
    </location>
</feature>
<dbReference type="SUPFAM" id="SSF57756">
    <property type="entry name" value="Retrovirus zinc finger-like domains"/>
    <property type="match status" value="2"/>
</dbReference>
<feature type="compositionally biased region" description="Basic residues" evidence="6">
    <location>
        <begin position="176"/>
        <end position="187"/>
    </location>
</feature>
<sequence length="551" mass="62269">MTVEDEGIEAHFEEQNEPGKNKKKKMKIATNLKTKQAENITQANDVALKKKKQKRKEDLDKNDGESDEKVVTEAKKELKRKRIEDAHGNVSESVVSEKKVKLEGPLKLAIDPASLAARKEKKKQLLKEKLKEGLPLTELIGKGINDLIGTKEEEVHEVREEKHHKETASGETETVKKKKKKVKKNVKVVKPVVAPKKHQQSSSESPAPPETDEDKAEADTWEEDKIKKKKKVKKNNTDNQAKQKEDNKAELKKKKQKNKAAPVKENNVEEGEEAPQSSSAQRPQHNPQKYKELLEKLASIKKEGEARQAISVEINAGKLEDAELRIVLRMWRQQKRRKMIAENKEKLVQMEGSLEEIKKVANDLVRRGKLNPRDAGDIIKRWKAREKRRVERQVSKQTGRACFHCRQRGHVLAECPNRGDDNQVGNVAITHGDGICFKCGSTEHSVHKCPRKNIKGFPYATCFVCGQQGHLSRDCEKNANGIYPDGGGCNVCGSTKHLKRDCPELAAQKQKKEEKNVTIRTMSAMTSADADDIPEDEAQALKKKPKKIVKF</sequence>
<feature type="region of interest" description="Disordered" evidence="6">
    <location>
        <begin position="154"/>
        <end position="287"/>
    </location>
</feature>
<feature type="region of interest" description="Disordered" evidence="6">
    <location>
        <begin position="1"/>
        <end position="26"/>
    </location>
</feature>
<evidence type="ECO:0000256" key="5">
    <source>
        <dbReference type="PROSITE-ProRule" id="PRU00047"/>
    </source>
</evidence>
<reference evidence="8" key="1">
    <citation type="submission" date="2023-07" db="EMBL/GenBank/DDBJ databases">
        <authorList>
            <consortium name="CYATHOMIX"/>
        </authorList>
    </citation>
    <scope>NUCLEOTIDE SEQUENCE</scope>
    <source>
        <strain evidence="8">N/A</strain>
    </source>
</reference>
<dbReference type="GO" id="GO:0005730">
    <property type="term" value="C:nucleolus"/>
    <property type="evidence" value="ECO:0007669"/>
    <property type="project" value="TreeGrafter"/>
</dbReference>
<dbReference type="Proteomes" id="UP001176961">
    <property type="component" value="Unassembled WGS sequence"/>
</dbReference>
<feature type="compositionally biased region" description="Basic residues" evidence="6">
    <location>
        <begin position="541"/>
        <end position="551"/>
    </location>
</feature>
<keyword evidence="4" id="KW-0862">Zinc</keyword>
<evidence type="ECO:0000313" key="9">
    <source>
        <dbReference type="Proteomes" id="UP001176961"/>
    </source>
</evidence>
<keyword evidence="3 5" id="KW-0863">Zinc-finger</keyword>
<dbReference type="PROSITE" id="PS50158">
    <property type="entry name" value="ZF_CCHC"/>
    <property type="match status" value="3"/>
</dbReference>